<dbReference type="Gene3D" id="3.50.30.50">
    <property type="entry name" value="Putative cyclase"/>
    <property type="match status" value="1"/>
</dbReference>
<evidence type="ECO:0000313" key="2">
    <source>
        <dbReference type="Proteomes" id="UP000032214"/>
    </source>
</evidence>
<accession>A0A0D2JLX9</accession>
<proteinExistence type="predicted"/>
<evidence type="ECO:0008006" key="3">
    <source>
        <dbReference type="Google" id="ProtNLM"/>
    </source>
</evidence>
<gene>
    <name evidence="1" type="ORF">J120_02425</name>
</gene>
<reference evidence="1 2" key="1">
    <citation type="journal article" date="2013" name="Proc. Natl. Acad. Sci. U.S.A.">
        <title>Candidate phylum TM6 genome recovered from a hospital sink biofilm provides genomic insights into this uncultivated phylum.</title>
        <authorList>
            <person name="McLean J.S."/>
            <person name="Lombardo M.J."/>
            <person name="Badger J.H."/>
            <person name="Edlund A."/>
            <person name="Novotny M."/>
            <person name="Yee-Greenbaum J."/>
            <person name="Vyahhi N."/>
            <person name="Hall A.P."/>
            <person name="Yang Y."/>
            <person name="Dupont C.L."/>
            <person name="Ziegler M.G."/>
            <person name="Chitsaz H."/>
            <person name="Allen A.E."/>
            <person name="Yooseph S."/>
            <person name="Tesler G."/>
            <person name="Pevzner P.A."/>
            <person name="Friedman R.M."/>
            <person name="Nealson K.H."/>
            <person name="Venter J.C."/>
            <person name="Lasken R.S."/>
        </authorList>
    </citation>
    <scope>NUCLEOTIDE SEQUENCE [LARGE SCALE GENOMIC DNA]</scope>
    <source>
        <strain evidence="1 2">TM6SC1</strain>
    </source>
</reference>
<keyword evidence="2" id="KW-1185">Reference proteome</keyword>
<dbReference type="GO" id="GO:0004061">
    <property type="term" value="F:arylformamidase activity"/>
    <property type="evidence" value="ECO:0007669"/>
    <property type="project" value="InterPro"/>
</dbReference>
<dbReference type="SUPFAM" id="SSF102198">
    <property type="entry name" value="Putative cyclase"/>
    <property type="match status" value="1"/>
</dbReference>
<dbReference type="GO" id="GO:0019441">
    <property type="term" value="P:L-tryptophan catabolic process to kynurenine"/>
    <property type="evidence" value="ECO:0007669"/>
    <property type="project" value="InterPro"/>
</dbReference>
<protein>
    <recommendedName>
        <fullName evidence="3">Cyclase</fullName>
    </recommendedName>
</protein>
<dbReference type="AlphaFoldDB" id="A0A0D2JLX9"/>
<dbReference type="Pfam" id="PF04199">
    <property type="entry name" value="Cyclase"/>
    <property type="match status" value="1"/>
</dbReference>
<dbReference type="STRING" id="1306947.J120_02425"/>
<dbReference type="eggNOG" id="COG1878">
    <property type="taxonomic scope" value="Bacteria"/>
</dbReference>
<sequence>MSYKNKVIDLTHTLNPEIPTWDGSCGFTIDTLVDHHECQGPYTFKAQKFTLLASAGTHIDSPAHVFTHGATTDQIHVDNLIALAVMIDARSKVTSSYVVSEQDIIEWEYIHGTIPDQAIVCICTGWDVRWSDKDLYRNNHQFPSISAQAAQLLSTRNIKGIIVDTLSPDRPDNGYPVHHIFLEKSIFIVENATNLHYIPPCQSQVVVAPLLIEGATESPVRLLALVPE</sequence>
<comment type="caution">
    <text evidence="1">The sequence shown here is derived from an EMBL/GenBank/DDBJ whole genome shotgun (WGS) entry which is preliminary data.</text>
</comment>
<dbReference type="EMBL" id="ARQD01000002">
    <property type="protein sequence ID" value="KIX85348.1"/>
    <property type="molecule type" value="Genomic_DNA"/>
</dbReference>
<organism evidence="1 2">
    <name type="scientific">candidate division TM6 bacterium JCVI TM6SC1</name>
    <dbReference type="NCBI Taxonomy" id="1306947"/>
    <lineage>
        <taxon>Bacteria</taxon>
        <taxon>Candidatus Babelota</taxon>
        <taxon>Vermiphilus</taxon>
    </lineage>
</organism>
<name>A0A0D2JLX9_9BACT</name>
<dbReference type="PANTHER" id="PTHR31118:SF12">
    <property type="entry name" value="CYCLASE-LIKE PROTEIN 2"/>
    <property type="match status" value="1"/>
</dbReference>
<dbReference type="InterPro" id="IPR007325">
    <property type="entry name" value="KFase/CYL"/>
</dbReference>
<dbReference type="InterPro" id="IPR037175">
    <property type="entry name" value="KFase_sf"/>
</dbReference>
<dbReference type="PANTHER" id="PTHR31118">
    <property type="entry name" value="CYCLASE-LIKE PROTEIN 2"/>
    <property type="match status" value="1"/>
</dbReference>
<dbReference type="Proteomes" id="UP000032214">
    <property type="component" value="Unassembled WGS sequence"/>
</dbReference>
<evidence type="ECO:0000313" key="1">
    <source>
        <dbReference type="EMBL" id="KIX85348.1"/>
    </source>
</evidence>